<keyword evidence="2 3" id="KW-0808">Transferase</keyword>
<protein>
    <submittedName>
        <fullName evidence="3">Glycosyltransferase</fullName>
        <ecNumber evidence="3">2.4.-.-</ecNumber>
    </submittedName>
</protein>
<sequence length="380" mass="43750">MKIILVGPAYPYRGGIAQSQSILFQELLKDNEVSIVNFKRQYPGFLFPGKSQFEDGGDAFGIPVEKNQRLIDILNPISWISSGIKIARRKPDVVIFSYWMPFFAPCYAKIAFFINRFCKTKILLICHNILPHEKQPGQNLLTKILFAQVDGFMVLSESVENDLKKFNKTKPYRNSPHPIYNTFGEAITKQEAKLQLKKLYDVQVEGENTILFFGFIRKYKGLHYLLDSLPKVLKQQRVKLLVVGEYYEDEQPYKDQIEQLGIEAEVIQVSKYVPNEHIRYFFCAADLVVQPYVSATQSGISQIAYFYNRPMISTRVGALSEVVVDGKTGFIVTPENSLELAEAINQFYSQNLEAEFAANIDKEKEKYSWEYFVSKLKELF</sequence>
<name>A0A9X2F9D7_9SPHI</name>
<proteinExistence type="predicted"/>
<dbReference type="Gene3D" id="3.40.50.2000">
    <property type="entry name" value="Glycogen Phosphorylase B"/>
    <property type="match status" value="2"/>
</dbReference>
<evidence type="ECO:0000256" key="1">
    <source>
        <dbReference type="ARBA" id="ARBA00022676"/>
    </source>
</evidence>
<keyword evidence="4" id="KW-1185">Reference proteome</keyword>
<dbReference type="EMBL" id="JAMWYS010000053">
    <property type="protein sequence ID" value="MCO4294198.1"/>
    <property type="molecule type" value="Genomic_DNA"/>
</dbReference>
<dbReference type="RefSeq" id="WP_252589220.1">
    <property type="nucleotide sequence ID" value="NZ_JAMWYS010000053.1"/>
</dbReference>
<accession>A0A9X2F9D7</accession>
<comment type="caution">
    <text evidence="3">The sequence shown here is derived from an EMBL/GenBank/DDBJ whole genome shotgun (WGS) entry which is preliminary data.</text>
</comment>
<dbReference type="SUPFAM" id="SSF53756">
    <property type="entry name" value="UDP-Glycosyltransferase/glycogen phosphorylase"/>
    <property type="match status" value="1"/>
</dbReference>
<reference evidence="3" key="1">
    <citation type="submission" date="2022-06" db="EMBL/GenBank/DDBJ databases">
        <title>Solitalea sp. MAHUQ-68 isolated from rhizospheric soil.</title>
        <authorList>
            <person name="Huq M.A."/>
        </authorList>
    </citation>
    <scope>NUCLEOTIDE SEQUENCE</scope>
    <source>
        <strain evidence="3">MAHUQ-68</strain>
    </source>
</reference>
<dbReference type="Pfam" id="PF13692">
    <property type="entry name" value="Glyco_trans_1_4"/>
    <property type="match status" value="1"/>
</dbReference>
<dbReference type="AlphaFoldDB" id="A0A9X2F9D7"/>
<dbReference type="PANTHER" id="PTHR12526:SF510">
    <property type="entry name" value="D-INOSITOL 3-PHOSPHATE GLYCOSYLTRANSFERASE"/>
    <property type="match status" value="1"/>
</dbReference>
<organism evidence="3 4">
    <name type="scientific">Solitalea agri</name>
    <dbReference type="NCBI Taxonomy" id="2953739"/>
    <lineage>
        <taxon>Bacteria</taxon>
        <taxon>Pseudomonadati</taxon>
        <taxon>Bacteroidota</taxon>
        <taxon>Sphingobacteriia</taxon>
        <taxon>Sphingobacteriales</taxon>
        <taxon>Sphingobacteriaceae</taxon>
        <taxon>Solitalea</taxon>
    </lineage>
</organism>
<dbReference type="GO" id="GO:0016757">
    <property type="term" value="F:glycosyltransferase activity"/>
    <property type="evidence" value="ECO:0007669"/>
    <property type="project" value="UniProtKB-KW"/>
</dbReference>
<evidence type="ECO:0000313" key="3">
    <source>
        <dbReference type="EMBL" id="MCO4294198.1"/>
    </source>
</evidence>
<keyword evidence="1 3" id="KW-0328">Glycosyltransferase</keyword>
<evidence type="ECO:0000256" key="2">
    <source>
        <dbReference type="ARBA" id="ARBA00022679"/>
    </source>
</evidence>
<evidence type="ECO:0000313" key="4">
    <source>
        <dbReference type="Proteomes" id="UP001155182"/>
    </source>
</evidence>
<dbReference type="EC" id="2.4.-.-" evidence="3"/>
<gene>
    <name evidence="3" type="ORF">NF867_15155</name>
</gene>
<dbReference type="PANTHER" id="PTHR12526">
    <property type="entry name" value="GLYCOSYLTRANSFERASE"/>
    <property type="match status" value="1"/>
</dbReference>
<dbReference type="Proteomes" id="UP001155182">
    <property type="component" value="Unassembled WGS sequence"/>
</dbReference>